<keyword evidence="3" id="KW-1185">Reference proteome</keyword>
<dbReference type="PANTHER" id="PTHR43591">
    <property type="entry name" value="METHYLTRANSFERASE"/>
    <property type="match status" value="1"/>
</dbReference>
<dbReference type="Gene3D" id="3.40.50.150">
    <property type="entry name" value="Vaccinia Virus protein VP39"/>
    <property type="match status" value="1"/>
</dbReference>
<proteinExistence type="predicted"/>
<dbReference type="EMBL" id="MCIA01000001">
    <property type="protein sequence ID" value="RKD35231.1"/>
    <property type="molecule type" value="Genomic_DNA"/>
</dbReference>
<dbReference type="Proteomes" id="UP000284277">
    <property type="component" value="Unassembled WGS sequence"/>
</dbReference>
<evidence type="ECO:0000313" key="3">
    <source>
        <dbReference type="Proteomes" id="UP000284277"/>
    </source>
</evidence>
<evidence type="ECO:0000313" key="2">
    <source>
        <dbReference type="EMBL" id="RKD35231.1"/>
    </source>
</evidence>
<dbReference type="InterPro" id="IPR013216">
    <property type="entry name" value="Methyltransf_11"/>
</dbReference>
<dbReference type="OrthoDB" id="9810615at2"/>
<comment type="caution">
    <text evidence="2">The sequence shown here is derived from an EMBL/GenBank/DDBJ whole genome shotgun (WGS) entry which is preliminary data.</text>
</comment>
<dbReference type="PANTHER" id="PTHR43591:SF110">
    <property type="entry name" value="RHODANESE DOMAIN-CONTAINING PROTEIN"/>
    <property type="match status" value="1"/>
</dbReference>
<accession>A0A419TCM3</accession>
<dbReference type="RefSeq" id="WP_158584970.1">
    <property type="nucleotide sequence ID" value="NZ_MCIA01000001.1"/>
</dbReference>
<name>A0A419TCM3_9FIRM</name>
<dbReference type="Pfam" id="PF08241">
    <property type="entry name" value="Methyltransf_11"/>
    <property type="match status" value="1"/>
</dbReference>
<dbReference type="SUPFAM" id="SSF53335">
    <property type="entry name" value="S-adenosyl-L-methionine-dependent methyltransferases"/>
    <property type="match status" value="1"/>
</dbReference>
<dbReference type="InterPro" id="IPR029063">
    <property type="entry name" value="SAM-dependent_MTases_sf"/>
</dbReference>
<sequence length="249" mass="28165">MENPVVEYYNSYDEDGRLKRHKLEYLTTVEYFNRLFKPGSEILDACAGTGVYSFYLAEQGHSVISGDLVPNNVDLMKQHERADLLQDIQVMNVLDLSALAEESFDVVLCMGALYHLSEEIDQRRAIQECLRILKPGGILVLTYINRFAQFMVNVEDGLKNIEDAVCIFHNRTDSIFTYTTPEEIERLANQSGIRKIKNIGTDGMIYALSEKMKGASEDSLEQLYGYHIATCEEPAILGASIHGLYFGQK</sequence>
<gene>
    <name evidence="2" type="ORF">BET01_02485</name>
</gene>
<evidence type="ECO:0000259" key="1">
    <source>
        <dbReference type="Pfam" id="PF08241"/>
    </source>
</evidence>
<dbReference type="CDD" id="cd02440">
    <property type="entry name" value="AdoMet_MTases"/>
    <property type="match status" value="1"/>
</dbReference>
<protein>
    <recommendedName>
        <fullName evidence="1">Methyltransferase type 11 domain-containing protein</fullName>
    </recommendedName>
</protein>
<organism evidence="2 3">
    <name type="scientific">Lacrimispora algidixylanolytica</name>
    <dbReference type="NCBI Taxonomy" id="94868"/>
    <lineage>
        <taxon>Bacteria</taxon>
        <taxon>Bacillati</taxon>
        <taxon>Bacillota</taxon>
        <taxon>Clostridia</taxon>
        <taxon>Lachnospirales</taxon>
        <taxon>Lachnospiraceae</taxon>
        <taxon>Lacrimispora</taxon>
    </lineage>
</organism>
<dbReference type="GO" id="GO:0008757">
    <property type="term" value="F:S-adenosylmethionine-dependent methyltransferase activity"/>
    <property type="evidence" value="ECO:0007669"/>
    <property type="project" value="InterPro"/>
</dbReference>
<dbReference type="AlphaFoldDB" id="A0A419TCM3"/>
<reference evidence="2 3" key="1">
    <citation type="submission" date="2016-08" db="EMBL/GenBank/DDBJ databases">
        <title>A new outlook on sporulation: Clostridium algidixylanolyticum.</title>
        <authorList>
            <person name="Poppleton D.I."/>
            <person name="Gribaldo S."/>
        </authorList>
    </citation>
    <scope>NUCLEOTIDE SEQUENCE [LARGE SCALE GENOMIC DNA]</scope>
    <source>
        <strain evidence="2 3">SPL73</strain>
    </source>
</reference>
<feature type="domain" description="Methyltransferase type 11" evidence="1">
    <location>
        <begin position="43"/>
        <end position="141"/>
    </location>
</feature>